<dbReference type="PANTHER" id="PTHR42779">
    <property type="entry name" value="PROTEIN YNJB"/>
    <property type="match status" value="1"/>
</dbReference>
<feature type="chain" id="PRO_5025498106" evidence="1">
    <location>
        <begin position="18"/>
        <end position="399"/>
    </location>
</feature>
<name>A0A6B2JV41_9RHOB</name>
<dbReference type="InterPro" id="IPR027020">
    <property type="entry name" value="YnjB"/>
</dbReference>
<sequence>MRSIALALALLPASAGAQDLLDLSWEEVVEEARGGEVNFFLWGGADNINRYVSEYLGGLLKPYEITLNRVGVADTTEAVNLVLGEKAAGNDNEGAVDLIWINGENFRTMMEADLAYCGYTDLLPNAEYVDWQSPAIAYDFGLATEGCEVPWSGAQFAFAYDSARMDEPPRSIEAILDFARENPGQFTYPAPPDFNGAAFVRHVFYEVAGGPDRLLGDFDQQVFDEVAGETWELLNELEPSLWREGATYPTSITQLQQLFANGEVALSFEYNPSQFGAGVEAGQFPETVRSYGLDGGTLANTNYTLIPYNAANKAAALVLQNLILSPEAQLEKARPEVWGAASVLVEDRLPSDVQESFAALPSHPSVVSPAELAGAALPELSADWIAAIEAGWIETVGTR</sequence>
<evidence type="ECO:0000313" key="3">
    <source>
        <dbReference type="Proteomes" id="UP000474757"/>
    </source>
</evidence>
<gene>
    <name evidence="2" type="ORF">GZA08_15505</name>
</gene>
<keyword evidence="1" id="KW-0732">Signal</keyword>
<dbReference type="PANTHER" id="PTHR42779:SF1">
    <property type="entry name" value="PROTEIN YNJB"/>
    <property type="match status" value="1"/>
</dbReference>
<dbReference type="Gene3D" id="3.40.190.10">
    <property type="entry name" value="Periplasmic binding protein-like II"/>
    <property type="match status" value="2"/>
</dbReference>
<proteinExistence type="predicted"/>
<evidence type="ECO:0000256" key="1">
    <source>
        <dbReference type="SAM" id="SignalP"/>
    </source>
</evidence>
<dbReference type="AlphaFoldDB" id="A0A6B2JV41"/>
<organism evidence="2 3">
    <name type="scientific">Pseudoroseicyclus tamaricis</name>
    <dbReference type="NCBI Taxonomy" id="2705421"/>
    <lineage>
        <taxon>Bacteria</taxon>
        <taxon>Pseudomonadati</taxon>
        <taxon>Pseudomonadota</taxon>
        <taxon>Alphaproteobacteria</taxon>
        <taxon>Rhodobacterales</taxon>
        <taxon>Paracoccaceae</taxon>
        <taxon>Pseudoroseicyclus</taxon>
    </lineage>
</organism>
<dbReference type="Pfam" id="PF13416">
    <property type="entry name" value="SBP_bac_8"/>
    <property type="match status" value="1"/>
</dbReference>
<protein>
    <submittedName>
        <fullName evidence="2">ABC transporter substrate-binding protein</fullName>
    </submittedName>
</protein>
<comment type="caution">
    <text evidence="2">The sequence shown here is derived from an EMBL/GenBank/DDBJ whole genome shotgun (WGS) entry which is preliminary data.</text>
</comment>
<feature type="signal peptide" evidence="1">
    <location>
        <begin position="1"/>
        <end position="17"/>
    </location>
</feature>
<dbReference type="EMBL" id="JAAGAB010000003">
    <property type="protein sequence ID" value="NDV02377.1"/>
    <property type="molecule type" value="Genomic_DNA"/>
</dbReference>
<evidence type="ECO:0000313" key="2">
    <source>
        <dbReference type="EMBL" id="NDV02377.1"/>
    </source>
</evidence>
<keyword evidence="3" id="KW-1185">Reference proteome</keyword>
<dbReference type="SUPFAM" id="SSF53850">
    <property type="entry name" value="Periplasmic binding protein-like II"/>
    <property type="match status" value="1"/>
</dbReference>
<reference evidence="2 3" key="1">
    <citation type="submission" date="2020-02" db="EMBL/GenBank/DDBJ databases">
        <title>Pseudoroseicyclus tamarix, sp. nov., isolated from offshore sediment of a Tamarix chinensis forest.</title>
        <authorList>
            <person name="Gai Y."/>
        </authorList>
    </citation>
    <scope>NUCLEOTIDE SEQUENCE [LARGE SCALE GENOMIC DNA]</scope>
    <source>
        <strain evidence="2 3">CLL3-39</strain>
    </source>
</reference>
<dbReference type="InterPro" id="IPR006059">
    <property type="entry name" value="SBP"/>
</dbReference>
<accession>A0A6B2JV41</accession>
<dbReference type="PIRSF" id="PIRSF029172">
    <property type="entry name" value="UCP029172_ABC_sbc_YnjB"/>
    <property type="match status" value="1"/>
</dbReference>
<dbReference type="Proteomes" id="UP000474757">
    <property type="component" value="Unassembled WGS sequence"/>
</dbReference>
<dbReference type="RefSeq" id="WP_163895240.1">
    <property type="nucleotide sequence ID" value="NZ_JAAFYS010000003.1"/>
</dbReference>
<dbReference type="NCBIfam" id="NF008633">
    <property type="entry name" value="PRK11622.1"/>
    <property type="match status" value="1"/>
</dbReference>